<evidence type="ECO:0000256" key="9">
    <source>
        <dbReference type="ARBA" id="ARBA00023157"/>
    </source>
</evidence>
<evidence type="ECO:0000256" key="5">
    <source>
        <dbReference type="ARBA" id="ARBA00022725"/>
    </source>
</evidence>
<keyword evidence="10 13" id="KW-0675">Receptor</keyword>
<dbReference type="SUPFAM" id="SSF81321">
    <property type="entry name" value="Family A G protein-coupled receptor-like"/>
    <property type="match status" value="1"/>
</dbReference>
<dbReference type="PRINTS" id="PR00237">
    <property type="entry name" value="GPCRRHODOPSN"/>
</dbReference>
<evidence type="ECO:0000256" key="1">
    <source>
        <dbReference type="ARBA" id="ARBA00004651"/>
    </source>
</evidence>
<evidence type="ECO:0000313" key="17">
    <source>
        <dbReference type="Proteomes" id="UP000694569"/>
    </source>
</evidence>
<dbReference type="Proteomes" id="UP000694569">
    <property type="component" value="Unplaced"/>
</dbReference>
<dbReference type="GeneTree" id="ENSGT01150000286948"/>
<sequence>HSPRLPPLYDKNSTMITEFFLIGFGRLPNLKYFLFSILLVIYITTLAGNVLIILLVSTAKTLNSPMYFFLSNLSFFDILFSTTIVPNLLHVTAKENGTMSITGCFVQLHFYGLSATTECFLLAVMSYDRYLAICNPLRYTTIMNFSLQLYLIIWSWIFGFIVTLTIVILVRSLWFCGPNVIDHFFCDFSPLLKLACSDTNVVKITNFVLATPITLFLFKLVVLSYIYIFITILRIPSNSGRKKAFYTCSSHLTVVCTYYGTLFTIYGIPSGENSATINKALSLLYTVLTPILNPIIYTLRNQAIKTALQNMLLKNRKNTFWIKS</sequence>
<keyword evidence="8 14" id="KW-0472">Membrane</keyword>
<organism evidence="16 17">
    <name type="scientific">Leptobrachium leishanense</name>
    <name type="common">Leishan spiny toad</name>
    <dbReference type="NCBI Taxonomy" id="445787"/>
    <lineage>
        <taxon>Eukaryota</taxon>
        <taxon>Metazoa</taxon>
        <taxon>Chordata</taxon>
        <taxon>Craniata</taxon>
        <taxon>Vertebrata</taxon>
        <taxon>Euteleostomi</taxon>
        <taxon>Amphibia</taxon>
        <taxon>Batrachia</taxon>
        <taxon>Anura</taxon>
        <taxon>Pelobatoidea</taxon>
        <taxon>Megophryidae</taxon>
        <taxon>Leptobrachium</taxon>
    </lineage>
</organism>
<dbReference type="InterPro" id="IPR000725">
    <property type="entry name" value="Olfact_rcpt"/>
</dbReference>
<dbReference type="InterPro" id="IPR000276">
    <property type="entry name" value="GPCR_Rhodpsn"/>
</dbReference>
<feature type="transmembrane region" description="Helical" evidence="14">
    <location>
        <begin position="32"/>
        <end position="55"/>
    </location>
</feature>
<keyword evidence="5 14" id="KW-0552">Olfaction</keyword>
<evidence type="ECO:0000256" key="7">
    <source>
        <dbReference type="ARBA" id="ARBA00023040"/>
    </source>
</evidence>
<evidence type="ECO:0000256" key="8">
    <source>
        <dbReference type="ARBA" id="ARBA00023136"/>
    </source>
</evidence>
<name>A0A8C5MP08_9ANUR</name>
<dbReference type="Gene3D" id="1.20.1070.10">
    <property type="entry name" value="Rhodopsin 7-helix transmembrane proteins"/>
    <property type="match status" value="1"/>
</dbReference>
<keyword evidence="6 14" id="KW-1133">Transmembrane helix</keyword>
<keyword evidence="7 13" id="KW-0297">G-protein coupled receptor</keyword>
<dbReference type="CDD" id="cd15911">
    <property type="entry name" value="7tmA_OR11A-like"/>
    <property type="match status" value="1"/>
</dbReference>
<keyword evidence="3 14" id="KW-0716">Sensory transduction</keyword>
<protein>
    <recommendedName>
        <fullName evidence="14">Olfactory receptor</fullName>
    </recommendedName>
</protein>
<evidence type="ECO:0000256" key="10">
    <source>
        <dbReference type="ARBA" id="ARBA00023170"/>
    </source>
</evidence>
<dbReference type="AlphaFoldDB" id="A0A8C5MP08"/>
<feature type="transmembrane region" description="Helical" evidence="14">
    <location>
        <begin position="108"/>
        <end position="127"/>
    </location>
</feature>
<dbReference type="Pfam" id="PF13853">
    <property type="entry name" value="7tm_4"/>
    <property type="match status" value="1"/>
</dbReference>
<keyword evidence="2 14" id="KW-1003">Cell membrane</keyword>
<dbReference type="PROSITE" id="PS50262">
    <property type="entry name" value="G_PROTEIN_RECEP_F1_2"/>
    <property type="match status" value="1"/>
</dbReference>
<keyword evidence="9" id="KW-1015">Disulfide bond</keyword>
<feature type="transmembrane region" description="Helical" evidence="14">
    <location>
        <begin position="67"/>
        <end position="88"/>
    </location>
</feature>
<feature type="transmembrane region" description="Helical" evidence="14">
    <location>
        <begin position="280"/>
        <end position="299"/>
    </location>
</feature>
<dbReference type="InterPro" id="IPR017452">
    <property type="entry name" value="GPCR_Rhodpsn_7TM"/>
</dbReference>
<evidence type="ECO:0000256" key="3">
    <source>
        <dbReference type="ARBA" id="ARBA00022606"/>
    </source>
</evidence>
<evidence type="ECO:0000256" key="13">
    <source>
        <dbReference type="RuleBase" id="RU000688"/>
    </source>
</evidence>
<dbReference type="FunFam" id="1.20.1070.10:FF:000010">
    <property type="entry name" value="Olfactory receptor"/>
    <property type="match status" value="1"/>
</dbReference>
<evidence type="ECO:0000256" key="6">
    <source>
        <dbReference type="ARBA" id="ARBA00022989"/>
    </source>
</evidence>
<evidence type="ECO:0000256" key="14">
    <source>
        <dbReference type="RuleBase" id="RU363047"/>
    </source>
</evidence>
<evidence type="ECO:0000313" key="16">
    <source>
        <dbReference type="Ensembl" id="ENSLLEP00000014926.1"/>
    </source>
</evidence>
<dbReference type="GO" id="GO:0004984">
    <property type="term" value="F:olfactory receptor activity"/>
    <property type="evidence" value="ECO:0007669"/>
    <property type="project" value="InterPro"/>
</dbReference>
<comment type="subcellular location">
    <subcellularLocation>
        <location evidence="1 14">Cell membrane</location>
        <topology evidence="1 14">Multi-pass membrane protein</topology>
    </subcellularLocation>
</comment>
<feature type="transmembrane region" description="Helical" evidence="14">
    <location>
        <begin position="147"/>
        <end position="170"/>
    </location>
</feature>
<evidence type="ECO:0000259" key="15">
    <source>
        <dbReference type="PROSITE" id="PS50262"/>
    </source>
</evidence>
<feature type="transmembrane region" description="Helical" evidence="14">
    <location>
        <begin position="244"/>
        <end position="268"/>
    </location>
</feature>
<evidence type="ECO:0000256" key="11">
    <source>
        <dbReference type="ARBA" id="ARBA00023180"/>
    </source>
</evidence>
<comment type="similarity">
    <text evidence="13">Belongs to the G-protein coupled receptor 1 family.</text>
</comment>
<dbReference type="GO" id="GO:0005886">
    <property type="term" value="C:plasma membrane"/>
    <property type="evidence" value="ECO:0007669"/>
    <property type="project" value="UniProtKB-SubCell"/>
</dbReference>
<accession>A0A8C5MP08</accession>
<keyword evidence="12 13" id="KW-0807">Transducer</keyword>
<feature type="domain" description="G-protein coupled receptors family 1 profile" evidence="15">
    <location>
        <begin position="48"/>
        <end position="297"/>
    </location>
</feature>
<proteinExistence type="inferred from homology"/>
<dbReference type="Ensembl" id="ENSLLET00000015506.1">
    <property type="protein sequence ID" value="ENSLLEP00000014926.1"/>
    <property type="gene ID" value="ENSLLEG00000009511.1"/>
</dbReference>
<dbReference type="PANTHER" id="PTHR24242:SF253">
    <property type="entry name" value="OLFACTORY RECEPTOR-RELATED"/>
    <property type="match status" value="1"/>
</dbReference>
<evidence type="ECO:0000256" key="2">
    <source>
        <dbReference type="ARBA" id="ARBA00022475"/>
    </source>
</evidence>
<keyword evidence="11" id="KW-0325">Glycoprotein</keyword>
<feature type="transmembrane region" description="Helical" evidence="14">
    <location>
        <begin position="207"/>
        <end position="232"/>
    </location>
</feature>
<evidence type="ECO:0000256" key="12">
    <source>
        <dbReference type="ARBA" id="ARBA00023224"/>
    </source>
</evidence>
<dbReference type="PRINTS" id="PR00245">
    <property type="entry name" value="OLFACTORYR"/>
</dbReference>
<reference evidence="16" key="2">
    <citation type="submission" date="2025-09" db="UniProtKB">
        <authorList>
            <consortium name="Ensembl"/>
        </authorList>
    </citation>
    <scope>IDENTIFICATION</scope>
</reference>
<keyword evidence="17" id="KW-1185">Reference proteome</keyword>
<dbReference type="PANTHER" id="PTHR24242">
    <property type="entry name" value="G-PROTEIN COUPLED RECEPTOR"/>
    <property type="match status" value="1"/>
</dbReference>
<dbReference type="GO" id="GO:0004930">
    <property type="term" value="F:G protein-coupled receptor activity"/>
    <property type="evidence" value="ECO:0007669"/>
    <property type="project" value="UniProtKB-KW"/>
</dbReference>
<dbReference type="OrthoDB" id="5967130at2759"/>
<reference evidence="16" key="1">
    <citation type="submission" date="2025-08" db="UniProtKB">
        <authorList>
            <consortium name="Ensembl"/>
        </authorList>
    </citation>
    <scope>IDENTIFICATION</scope>
</reference>
<evidence type="ECO:0000256" key="4">
    <source>
        <dbReference type="ARBA" id="ARBA00022692"/>
    </source>
</evidence>
<keyword evidence="4 13" id="KW-0812">Transmembrane</keyword>
<dbReference type="InterPro" id="IPR050939">
    <property type="entry name" value="Olfactory_GPCR1"/>
</dbReference>
<dbReference type="PROSITE" id="PS00237">
    <property type="entry name" value="G_PROTEIN_RECEP_F1_1"/>
    <property type="match status" value="1"/>
</dbReference>